<reference evidence="2" key="1">
    <citation type="submission" date="2022-12" db="EMBL/GenBank/DDBJ databases">
        <authorList>
            <person name="Petersen C."/>
        </authorList>
    </citation>
    <scope>NUCLEOTIDE SEQUENCE</scope>
    <source>
        <strain evidence="2">IBT 15544</strain>
    </source>
</reference>
<reference evidence="2" key="2">
    <citation type="journal article" date="2023" name="IMA Fungus">
        <title>Comparative genomic study of the Penicillium genus elucidates a diverse pangenome and 15 lateral gene transfer events.</title>
        <authorList>
            <person name="Petersen C."/>
            <person name="Sorensen T."/>
            <person name="Nielsen M.R."/>
            <person name="Sondergaard T.E."/>
            <person name="Sorensen J.L."/>
            <person name="Fitzpatrick D.A."/>
            <person name="Frisvad J.C."/>
            <person name="Nielsen K.L."/>
        </authorList>
    </citation>
    <scope>NUCLEOTIDE SEQUENCE</scope>
    <source>
        <strain evidence="2">IBT 15544</strain>
    </source>
</reference>
<feature type="region of interest" description="Disordered" evidence="1">
    <location>
        <begin position="159"/>
        <end position="185"/>
    </location>
</feature>
<evidence type="ECO:0000313" key="3">
    <source>
        <dbReference type="Proteomes" id="UP001150904"/>
    </source>
</evidence>
<feature type="compositionally biased region" description="Polar residues" evidence="1">
    <location>
        <begin position="32"/>
        <end position="46"/>
    </location>
</feature>
<keyword evidence="3" id="KW-1185">Reference proteome</keyword>
<organism evidence="2 3">
    <name type="scientific">Penicillium cinerascens</name>
    <dbReference type="NCBI Taxonomy" id="70096"/>
    <lineage>
        <taxon>Eukaryota</taxon>
        <taxon>Fungi</taxon>
        <taxon>Dikarya</taxon>
        <taxon>Ascomycota</taxon>
        <taxon>Pezizomycotina</taxon>
        <taxon>Eurotiomycetes</taxon>
        <taxon>Eurotiomycetidae</taxon>
        <taxon>Eurotiales</taxon>
        <taxon>Aspergillaceae</taxon>
        <taxon>Penicillium</taxon>
    </lineage>
</organism>
<dbReference type="AlphaFoldDB" id="A0A9W9MMH4"/>
<feature type="compositionally biased region" description="Basic and acidic residues" evidence="1">
    <location>
        <begin position="159"/>
        <end position="174"/>
    </location>
</feature>
<protein>
    <submittedName>
        <fullName evidence="2">Uncharacterized protein</fullName>
    </submittedName>
</protein>
<dbReference type="EMBL" id="JAPQKR010000012">
    <property type="protein sequence ID" value="KAJ5203887.1"/>
    <property type="molecule type" value="Genomic_DNA"/>
</dbReference>
<comment type="caution">
    <text evidence="2">The sequence shown here is derived from an EMBL/GenBank/DDBJ whole genome shotgun (WGS) entry which is preliminary data.</text>
</comment>
<name>A0A9W9MMH4_9EURO</name>
<feature type="region of interest" description="Disordered" evidence="1">
    <location>
        <begin position="32"/>
        <end position="51"/>
    </location>
</feature>
<dbReference type="GeneID" id="83179129"/>
<gene>
    <name evidence="2" type="ORF">N7498_004766</name>
</gene>
<dbReference type="Proteomes" id="UP001150904">
    <property type="component" value="Unassembled WGS sequence"/>
</dbReference>
<evidence type="ECO:0000313" key="2">
    <source>
        <dbReference type="EMBL" id="KAJ5203887.1"/>
    </source>
</evidence>
<dbReference type="RefSeq" id="XP_058308366.1">
    <property type="nucleotide sequence ID" value="XM_058451828.1"/>
</dbReference>
<accession>A0A9W9MMH4</accession>
<feature type="region of interest" description="Disordered" evidence="1">
    <location>
        <begin position="1"/>
        <end position="25"/>
    </location>
</feature>
<evidence type="ECO:0000256" key="1">
    <source>
        <dbReference type="SAM" id="MobiDB-lite"/>
    </source>
</evidence>
<proteinExistence type="predicted"/>
<sequence length="210" mass="23603">MHRRGWPGFQNVEEAGESEGIDRASGRIATRKSLNQSRFQSSTTCAPTLKPISTPGPSPLFFWKGSRVPGPLIISRREWSIGINGRLQSEPITRKYFGIDDEVPRYLSGFGECPLNVSCFADGTYRLITRQNGALASPWREECSRRVFGEMPLQLEDWRPRDHSSRDESVETESRFSLGKDGGTGSPCPIQGSFVRELPVWQAEGVIRWL</sequence>